<dbReference type="PROSITE" id="PS51257">
    <property type="entry name" value="PROKAR_LIPOPROTEIN"/>
    <property type="match status" value="1"/>
</dbReference>
<sequence>MKKIMLTLFTVLLLTGCGCTDGMREGNNITIHIKNNSDLTLYGMEIHLPNSSHTVLNANGTEISRGEDLVIQLLKDEMTGAENKSFEVFALADQSGRNRILVENPYRIDFRSAQSWYFELNGEGAKSLALKKEK</sequence>
<organism evidence="1 2">
    <name type="scientific">Jeotgalibacillus malaysiensis</name>
    <dbReference type="NCBI Taxonomy" id="1508404"/>
    <lineage>
        <taxon>Bacteria</taxon>
        <taxon>Bacillati</taxon>
        <taxon>Bacillota</taxon>
        <taxon>Bacilli</taxon>
        <taxon>Bacillales</taxon>
        <taxon>Caryophanaceae</taxon>
        <taxon>Jeotgalibacillus</taxon>
    </lineage>
</organism>
<dbReference type="AlphaFoldDB" id="A0A0B5AMG5"/>
<dbReference type="OrthoDB" id="2381329at2"/>
<protein>
    <recommendedName>
        <fullName evidence="3">Lipoprotein</fullName>
    </recommendedName>
</protein>
<evidence type="ECO:0008006" key="3">
    <source>
        <dbReference type="Google" id="ProtNLM"/>
    </source>
</evidence>
<dbReference type="STRING" id="1508404.JMA_04260"/>
<gene>
    <name evidence="1" type="ORF">JMA_04260</name>
</gene>
<dbReference type="EMBL" id="CP009416">
    <property type="protein sequence ID" value="AJD89743.1"/>
    <property type="molecule type" value="Genomic_DNA"/>
</dbReference>
<reference evidence="1 2" key="1">
    <citation type="submission" date="2014-08" db="EMBL/GenBank/DDBJ databases">
        <title>Complete genome of a marine bacteria Jeotgalibacillus malaysiensis.</title>
        <authorList>
            <person name="Yaakop A.S."/>
            <person name="Chan K.-G."/>
            <person name="Goh K.M."/>
        </authorList>
    </citation>
    <scope>NUCLEOTIDE SEQUENCE [LARGE SCALE GENOMIC DNA]</scope>
    <source>
        <strain evidence="1 2">D5</strain>
    </source>
</reference>
<evidence type="ECO:0000313" key="2">
    <source>
        <dbReference type="Proteomes" id="UP000031449"/>
    </source>
</evidence>
<dbReference type="Proteomes" id="UP000031449">
    <property type="component" value="Chromosome"/>
</dbReference>
<dbReference type="KEGG" id="jeo:JMA_04260"/>
<name>A0A0B5AMG5_9BACL</name>
<evidence type="ECO:0000313" key="1">
    <source>
        <dbReference type="EMBL" id="AJD89743.1"/>
    </source>
</evidence>
<keyword evidence="2" id="KW-1185">Reference proteome</keyword>
<dbReference type="HOGENOM" id="CLU_1893392_0_0_9"/>
<accession>A0A0B5AMG5</accession>
<dbReference type="BioCyc" id="JESP1508404:G14D9-9643-MONOMER"/>
<proteinExistence type="predicted"/>